<feature type="transmembrane region" description="Helical" evidence="7">
    <location>
        <begin position="221"/>
        <end position="247"/>
    </location>
</feature>
<accession>A0AAV7EPK5</accession>
<evidence type="ECO:0000256" key="5">
    <source>
        <dbReference type="ARBA" id="ARBA00022989"/>
    </source>
</evidence>
<protein>
    <recommendedName>
        <fullName evidence="7">Probable purine permease</fullName>
    </recommendedName>
</protein>
<feature type="transmembrane region" description="Helical" evidence="7">
    <location>
        <begin position="267"/>
        <end position="288"/>
    </location>
</feature>
<feature type="transmembrane region" description="Helical" evidence="7">
    <location>
        <begin position="295"/>
        <end position="316"/>
    </location>
</feature>
<evidence type="ECO:0000256" key="3">
    <source>
        <dbReference type="ARBA" id="ARBA00022448"/>
    </source>
</evidence>
<evidence type="ECO:0000256" key="4">
    <source>
        <dbReference type="ARBA" id="ARBA00022692"/>
    </source>
</evidence>
<evidence type="ECO:0000256" key="1">
    <source>
        <dbReference type="ARBA" id="ARBA00004141"/>
    </source>
</evidence>
<organism evidence="8 9">
    <name type="scientific">Aristolochia fimbriata</name>
    <name type="common">White veined hardy Dutchman's pipe vine</name>
    <dbReference type="NCBI Taxonomy" id="158543"/>
    <lineage>
        <taxon>Eukaryota</taxon>
        <taxon>Viridiplantae</taxon>
        <taxon>Streptophyta</taxon>
        <taxon>Embryophyta</taxon>
        <taxon>Tracheophyta</taxon>
        <taxon>Spermatophyta</taxon>
        <taxon>Magnoliopsida</taxon>
        <taxon>Magnoliidae</taxon>
        <taxon>Piperales</taxon>
        <taxon>Aristolochiaceae</taxon>
        <taxon>Aristolochia</taxon>
    </lineage>
</organism>
<evidence type="ECO:0000256" key="7">
    <source>
        <dbReference type="RuleBase" id="RU368015"/>
    </source>
</evidence>
<dbReference type="InterPro" id="IPR030182">
    <property type="entry name" value="PUP_plant"/>
</dbReference>
<comment type="caution">
    <text evidence="8">The sequence shown here is derived from an EMBL/GenBank/DDBJ whole genome shotgun (WGS) entry which is preliminary data.</text>
</comment>
<keyword evidence="3 7" id="KW-0813">Transport</keyword>
<dbReference type="PANTHER" id="PTHR31376">
    <property type="entry name" value="OS09G0467300 PROTEIN-RELATED"/>
    <property type="match status" value="1"/>
</dbReference>
<comment type="similarity">
    <text evidence="2 7">Belongs to the purine permeases (TC 2.A.7.14) family.</text>
</comment>
<dbReference type="Pfam" id="PF16913">
    <property type="entry name" value="PUNUT"/>
    <property type="match status" value="1"/>
</dbReference>
<evidence type="ECO:0000256" key="2">
    <source>
        <dbReference type="ARBA" id="ARBA00006213"/>
    </source>
</evidence>
<sequence>MEHSTSTSDMARERGNEPTKKMKLALLLISAAILILGNSGGPLLLRLYFVRGGTRLWFSSWLETGGWPFMFIPLAVSYFYRRRTSNDHLQTKLFFITPRLFLASAFLGILTGLDDYMYAYGSSYLPVSTSSLLISTQLMFNAIFAFFVVKQKFTSYSINSVFLLTLGAVVLGLHTGGDRPANETHLQYIKGFVMTIGAALLYGLVLPLIELAYMKARQEITYTLVIEMQMVMSFFATAFCTVGMLINHDFQAISREAYEFELGPVKYYMVVVFSAIIWQCFFLGMVGVVSSSSSLHAGVIIAAFIPVTEVLGVIFFHEKFSAEKGVSLALSLWGFASYLYGEKKKMAKDQKQIIQKTELVKETELA</sequence>
<feature type="transmembrane region" description="Helical" evidence="7">
    <location>
        <begin position="65"/>
        <end position="81"/>
    </location>
</feature>
<comment type="subcellular location">
    <subcellularLocation>
        <location evidence="1 7">Membrane</location>
        <topology evidence="1 7">Multi-pass membrane protein</topology>
    </subcellularLocation>
</comment>
<dbReference type="Proteomes" id="UP000825729">
    <property type="component" value="Unassembled WGS sequence"/>
</dbReference>
<feature type="transmembrane region" description="Helical" evidence="7">
    <location>
        <begin position="188"/>
        <end position="209"/>
    </location>
</feature>
<keyword evidence="6 7" id="KW-0472">Membrane</keyword>
<feature type="transmembrane region" description="Helical" evidence="7">
    <location>
        <begin position="24"/>
        <end position="45"/>
    </location>
</feature>
<evidence type="ECO:0000256" key="6">
    <source>
        <dbReference type="ARBA" id="ARBA00023136"/>
    </source>
</evidence>
<reference evidence="8 9" key="1">
    <citation type="submission" date="2021-07" db="EMBL/GenBank/DDBJ databases">
        <title>The Aristolochia fimbriata genome: insights into angiosperm evolution, floral development and chemical biosynthesis.</title>
        <authorList>
            <person name="Jiao Y."/>
        </authorList>
    </citation>
    <scope>NUCLEOTIDE SEQUENCE [LARGE SCALE GENOMIC DNA]</scope>
    <source>
        <strain evidence="8">IBCAS-2021</strain>
        <tissue evidence="8">Leaf</tissue>
    </source>
</reference>
<evidence type="ECO:0000313" key="8">
    <source>
        <dbReference type="EMBL" id="KAG9450757.1"/>
    </source>
</evidence>
<keyword evidence="9" id="KW-1185">Reference proteome</keyword>
<feature type="transmembrane region" description="Helical" evidence="7">
    <location>
        <begin position="322"/>
        <end position="341"/>
    </location>
</feature>
<dbReference type="GO" id="GO:0015211">
    <property type="term" value="F:purine nucleoside transmembrane transporter activity"/>
    <property type="evidence" value="ECO:0007669"/>
    <property type="project" value="UniProtKB-UniRule"/>
</dbReference>
<dbReference type="GO" id="GO:0005345">
    <property type="term" value="F:purine nucleobase transmembrane transporter activity"/>
    <property type="evidence" value="ECO:0007669"/>
    <property type="project" value="UniProtKB-UniRule"/>
</dbReference>
<keyword evidence="4 7" id="KW-0812">Transmembrane</keyword>
<name>A0AAV7EPK5_ARIFI</name>
<dbReference type="PANTHER" id="PTHR31376:SF105">
    <property type="entry name" value="PURINE PERMEASE-RELATED"/>
    <property type="match status" value="1"/>
</dbReference>
<evidence type="ECO:0000313" key="9">
    <source>
        <dbReference type="Proteomes" id="UP000825729"/>
    </source>
</evidence>
<gene>
    <name evidence="8" type="ORF">H6P81_010722</name>
</gene>
<feature type="transmembrane region" description="Helical" evidence="7">
    <location>
        <begin position="93"/>
        <end position="113"/>
    </location>
</feature>
<dbReference type="AlphaFoldDB" id="A0AAV7EPK5"/>
<dbReference type="GO" id="GO:0016020">
    <property type="term" value="C:membrane"/>
    <property type="evidence" value="ECO:0007669"/>
    <property type="project" value="UniProtKB-SubCell"/>
</dbReference>
<keyword evidence="5 7" id="KW-1133">Transmembrane helix</keyword>
<feature type="transmembrane region" description="Helical" evidence="7">
    <location>
        <begin position="125"/>
        <end position="149"/>
    </location>
</feature>
<dbReference type="EMBL" id="JAINDJ010000004">
    <property type="protein sequence ID" value="KAG9450757.1"/>
    <property type="molecule type" value="Genomic_DNA"/>
</dbReference>
<feature type="transmembrane region" description="Helical" evidence="7">
    <location>
        <begin position="156"/>
        <end position="176"/>
    </location>
</feature>
<dbReference type="SUPFAM" id="SSF103481">
    <property type="entry name" value="Multidrug resistance efflux transporter EmrE"/>
    <property type="match status" value="1"/>
</dbReference>
<proteinExistence type="inferred from homology"/>
<dbReference type="InterPro" id="IPR037185">
    <property type="entry name" value="EmrE-like"/>
</dbReference>